<evidence type="ECO:0000313" key="1">
    <source>
        <dbReference type="EMBL" id="KAI0051734.1"/>
    </source>
</evidence>
<dbReference type="Proteomes" id="UP000814033">
    <property type="component" value="Unassembled WGS sequence"/>
</dbReference>
<accession>A0ACB8S649</accession>
<reference evidence="1" key="1">
    <citation type="submission" date="2021-02" db="EMBL/GenBank/DDBJ databases">
        <authorList>
            <consortium name="DOE Joint Genome Institute"/>
            <person name="Ahrendt S."/>
            <person name="Looney B.P."/>
            <person name="Miyauchi S."/>
            <person name="Morin E."/>
            <person name="Drula E."/>
            <person name="Courty P.E."/>
            <person name="Chicoki N."/>
            <person name="Fauchery L."/>
            <person name="Kohler A."/>
            <person name="Kuo A."/>
            <person name="Labutti K."/>
            <person name="Pangilinan J."/>
            <person name="Lipzen A."/>
            <person name="Riley R."/>
            <person name="Andreopoulos W."/>
            <person name="He G."/>
            <person name="Johnson J."/>
            <person name="Barry K.W."/>
            <person name="Grigoriev I.V."/>
            <person name="Nagy L."/>
            <person name="Hibbett D."/>
            <person name="Henrissat B."/>
            <person name="Matheny P.B."/>
            <person name="Labbe J."/>
            <person name="Martin F."/>
        </authorList>
    </citation>
    <scope>NUCLEOTIDE SEQUENCE</scope>
    <source>
        <strain evidence="1">FP105234-sp</strain>
    </source>
</reference>
<dbReference type="EMBL" id="MU275850">
    <property type="protein sequence ID" value="KAI0051734.1"/>
    <property type="molecule type" value="Genomic_DNA"/>
</dbReference>
<keyword evidence="2" id="KW-1185">Reference proteome</keyword>
<sequence>MATKQAFVTLLTKDDYLPGALVVHASLKAVKSNYPLIILTTPSLPQQTLDVLRRRGIDTIPIKDLRPSNPFTLPEENKRFADTWTKLRAFELVQYDRVVMMDSDMLVLRNMDELFDLDLPEGWIAAAHVCACNPNRIKDYPEDWVPENCAYTGLKAVATGGLPEPTPITATSPRAHTLLNSGLVVLRPSMNDANALKAIVNDWDRVKNYKFPDQDALAAHFLGKWTPLPYAYNALKTLKLIHVPLWRDDEVRCLHYILSDKPWKARPGAEGTGGQYEVLNRLWWDQLDSLVKELRYGSEMVLGILGR</sequence>
<comment type="caution">
    <text evidence="1">The sequence shown here is derived from an EMBL/GenBank/DDBJ whole genome shotgun (WGS) entry which is preliminary data.</text>
</comment>
<reference evidence="1" key="2">
    <citation type="journal article" date="2022" name="New Phytol.">
        <title>Evolutionary transition to the ectomycorrhizal habit in the genomes of a hyperdiverse lineage of mushroom-forming fungi.</title>
        <authorList>
            <person name="Looney B."/>
            <person name="Miyauchi S."/>
            <person name="Morin E."/>
            <person name="Drula E."/>
            <person name="Courty P.E."/>
            <person name="Kohler A."/>
            <person name="Kuo A."/>
            <person name="LaButti K."/>
            <person name="Pangilinan J."/>
            <person name="Lipzen A."/>
            <person name="Riley R."/>
            <person name="Andreopoulos W."/>
            <person name="He G."/>
            <person name="Johnson J."/>
            <person name="Nolan M."/>
            <person name="Tritt A."/>
            <person name="Barry K.W."/>
            <person name="Grigoriev I.V."/>
            <person name="Nagy L.G."/>
            <person name="Hibbett D."/>
            <person name="Henrissat B."/>
            <person name="Matheny P.B."/>
            <person name="Labbe J."/>
            <person name="Martin F.M."/>
        </authorList>
    </citation>
    <scope>NUCLEOTIDE SEQUENCE</scope>
    <source>
        <strain evidence="1">FP105234-sp</strain>
    </source>
</reference>
<gene>
    <name evidence="1" type="ORF">FA95DRAFT_1602493</name>
</gene>
<protein>
    <submittedName>
        <fullName evidence="1">Glycosyltransferase family 8 protein</fullName>
    </submittedName>
</protein>
<organism evidence="1 2">
    <name type="scientific">Auriscalpium vulgare</name>
    <dbReference type="NCBI Taxonomy" id="40419"/>
    <lineage>
        <taxon>Eukaryota</taxon>
        <taxon>Fungi</taxon>
        <taxon>Dikarya</taxon>
        <taxon>Basidiomycota</taxon>
        <taxon>Agaricomycotina</taxon>
        <taxon>Agaricomycetes</taxon>
        <taxon>Russulales</taxon>
        <taxon>Auriscalpiaceae</taxon>
        <taxon>Auriscalpium</taxon>
    </lineage>
</organism>
<evidence type="ECO:0000313" key="2">
    <source>
        <dbReference type="Proteomes" id="UP000814033"/>
    </source>
</evidence>
<name>A0ACB8S649_9AGAM</name>
<proteinExistence type="predicted"/>